<dbReference type="FunFam" id="2.40.30.20:FF:000004">
    <property type="entry name" value="Riboflavin synthase, alpha subunit"/>
    <property type="match status" value="1"/>
</dbReference>
<dbReference type="PANTHER" id="PTHR21098">
    <property type="entry name" value="RIBOFLAVIN SYNTHASE ALPHA CHAIN"/>
    <property type="match status" value="1"/>
</dbReference>
<evidence type="ECO:0000313" key="11">
    <source>
        <dbReference type="EMBL" id="CAB4671268.1"/>
    </source>
</evidence>
<dbReference type="FunFam" id="2.40.30.20:FF:000003">
    <property type="entry name" value="Riboflavin synthase, alpha subunit"/>
    <property type="match status" value="1"/>
</dbReference>
<dbReference type="NCBIfam" id="NF006767">
    <property type="entry name" value="PRK09289.1"/>
    <property type="match status" value="1"/>
</dbReference>
<dbReference type="PANTHER" id="PTHR21098:SF12">
    <property type="entry name" value="RIBOFLAVIN SYNTHASE"/>
    <property type="match status" value="1"/>
</dbReference>
<dbReference type="GO" id="GO:0009231">
    <property type="term" value="P:riboflavin biosynthetic process"/>
    <property type="evidence" value="ECO:0007669"/>
    <property type="project" value="UniProtKB-KW"/>
</dbReference>
<evidence type="ECO:0000256" key="1">
    <source>
        <dbReference type="ARBA" id="ARBA00000968"/>
    </source>
</evidence>
<comment type="catalytic activity">
    <reaction evidence="1">
        <text>2 6,7-dimethyl-8-(1-D-ribityl)lumazine + H(+) = 5-amino-6-(D-ribitylamino)uracil + riboflavin</text>
        <dbReference type="Rhea" id="RHEA:20772"/>
        <dbReference type="ChEBI" id="CHEBI:15378"/>
        <dbReference type="ChEBI" id="CHEBI:15934"/>
        <dbReference type="ChEBI" id="CHEBI:57986"/>
        <dbReference type="ChEBI" id="CHEBI:58201"/>
        <dbReference type="EC" id="2.5.1.9"/>
    </reaction>
</comment>
<dbReference type="PROSITE" id="PS51177">
    <property type="entry name" value="LUMAZINE_BIND"/>
    <property type="match status" value="2"/>
</dbReference>
<sequence length="200" mass="21576">MFTGLIEEVGKVKNITYLKDSAKLEINCNNVIGDLKIGDSISVNGACLTATDVTDSGFTADVMTKTLELTALANLKIGDLLNLELAMKFTDRFGGHLVQGHVDAAAKITEISPSMEWTKFQIELPNHLLKYVVPQGSICLDGVSLTIGEIVGQSVAVWLIPKTLEKTNLADKKVGDLVNVEVDLLAKYVERLSKGGQSND</sequence>
<protein>
    <recommendedName>
        <fullName evidence="5">Riboflavin synthase</fullName>
        <ecNumber evidence="4">2.5.1.9</ecNumber>
    </recommendedName>
</protein>
<dbReference type="CDD" id="cd00402">
    <property type="entry name" value="Riboflavin_synthase_like"/>
    <property type="match status" value="1"/>
</dbReference>
<reference evidence="11" key="1">
    <citation type="submission" date="2020-05" db="EMBL/GenBank/DDBJ databases">
        <authorList>
            <person name="Chiriac C."/>
            <person name="Salcher M."/>
            <person name="Ghai R."/>
            <person name="Kavagutti S V."/>
        </authorList>
    </citation>
    <scope>NUCLEOTIDE SEQUENCE</scope>
</reference>
<evidence type="ECO:0000259" key="9">
    <source>
        <dbReference type="PROSITE" id="PS51177"/>
    </source>
</evidence>
<organism evidence="11">
    <name type="scientific">freshwater metagenome</name>
    <dbReference type="NCBI Taxonomy" id="449393"/>
    <lineage>
        <taxon>unclassified sequences</taxon>
        <taxon>metagenomes</taxon>
        <taxon>ecological metagenomes</taxon>
    </lineage>
</organism>
<evidence type="ECO:0000256" key="5">
    <source>
        <dbReference type="ARBA" id="ARBA00013950"/>
    </source>
</evidence>
<dbReference type="InterPro" id="IPR023366">
    <property type="entry name" value="ATP_synth_asu-like_sf"/>
</dbReference>
<keyword evidence="6" id="KW-0686">Riboflavin biosynthesis</keyword>
<dbReference type="NCBIfam" id="TIGR00187">
    <property type="entry name" value="ribE"/>
    <property type="match status" value="1"/>
</dbReference>
<dbReference type="PIRSF" id="PIRSF000498">
    <property type="entry name" value="Riboflavin_syn_A"/>
    <property type="match status" value="1"/>
</dbReference>
<keyword evidence="7" id="KW-0808">Transferase</keyword>
<dbReference type="EMBL" id="CAEZUC010000005">
    <property type="protein sequence ID" value="CAB4583035.1"/>
    <property type="molecule type" value="Genomic_DNA"/>
</dbReference>
<name>A0A6J6MEC0_9ZZZZ</name>
<dbReference type="Pfam" id="PF00677">
    <property type="entry name" value="Lum_binding"/>
    <property type="match status" value="2"/>
</dbReference>
<evidence type="ECO:0000256" key="4">
    <source>
        <dbReference type="ARBA" id="ARBA00012827"/>
    </source>
</evidence>
<evidence type="ECO:0000256" key="7">
    <source>
        <dbReference type="ARBA" id="ARBA00022679"/>
    </source>
</evidence>
<dbReference type="GO" id="GO:0004746">
    <property type="term" value="F:riboflavin synthase activity"/>
    <property type="evidence" value="ECO:0007669"/>
    <property type="project" value="UniProtKB-EC"/>
</dbReference>
<comment type="pathway">
    <text evidence="3">Cofactor biosynthesis; riboflavin biosynthesis; riboflavin from 2-hydroxy-3-oxobutyl phosphate and 5-amino-6-(D-ribitylamino)uracil: step 2/2.</text>
</comment>
<evidence type="ECO:0000256" key="3">
    <source>
        <dbReference type="ARBA" id="ARBA00004887"/>
    </source>
</evidence>
<feature type="domain" description="Lumazine-binding" evidence="9">
    <location>
        <begin position="97"/>
        <end position="193"/>
    </location>
</feature>
<dbReference type="InterPro" id="IPR001783">
    <property type="entry name" value="Lumazine-bd"/>
</dbReference>
<feature type="domain" description="Lumazine-binding" evidence="9">
    <location>
        <begin position="1"/>
        <end position="96"/>
    </location>
</feature>
<dbReference type="InterPro" id="IPR026017">
    <property type="entry name" value="Lumazine-bd_dom"/>
</dbReference>
<evidence type="ECO:0000256" key="2">
    <source>
        <dbReference type="ARBA" id="ARBA00002803"/>
    </source>
</evidence>
<dbReference type="InterPro" id="IPR017938">
    <property type="entry name" value="Riboflavin_synthase-like_b-brl"/>
</dbReference>
<gene>
    <name evidence="10" type="ORF">UFOPK1776_00121</name>
    <name evidence="11" type="ORF">UFOPK2355_00086</name>
</gene>
<keyword evidence="8" id="KW-0677">Repeat</keyword>
<dbReference type="SUPFAM" id="SSF63380">
    <property type="entry name" value="Riboflavin synthase domain-like"/>
    <property type="match status" value="2"/>
</dbReference>
<dbReference type="Gene3D" id="2.40.30.20">
    <property type="match status" value="2"/>
</dbReference>
<dbReference type="NCBIfam" id="NF009566">
    <property type="entry name" value="PRK13020.1"/>
    <property type="match status" value="1"/>
</dbReference>
<dbReference type="EMBL" id="CAEZXF010000009">
    <property type="protein sequence ID" value="CAB4671268.1"/>
    <property type="molecule type" value="Genomic_DNA"/>
</dbReference>
<evidence type="ECO:0000313" key="10">
    <source>
        <dbReference type="EMBL" id="CAB4583035.1"/>
    </source>
</evidence>
<dbReference type="EC" id="2.5.1.9" evidence="4"/>
<comment type="function">
    <text evidence="2">Catalyzes the dismutation of two molecules of 6,7-dimethyl-8-ribityllumazine, resulting in the formation of riboflavin and 5-amino-6-(D-ribitylamino)uracil.</text>
</comment>
<proteinExistence type="predicted"/>
<evidence type="ECO:0000256" key="8">
    <source>
        <dbReference type="ARBA" id="ARBA00022737"/>
    </source>
</evidence>
<accession>A0A6J6MEC0</accession>
<evidence type="ECO:0000256" key="6">
    <source>
        <dbReference type="ARBA" id="ARBA00022619"/>
    </source>
</evidence>
<dbReference type="AlphaFoldDB" id="A0A6J6MEC0"/>